<keyword evidence="2" id="KW-0285">Flavoprotein</keyword>
<keyword evidence="4" id="KW-0560">Oxidoreductase</keyword>
<dbReference type="PANTHER" id="PTHR13789">
    <property type="entry name" value="MONOOXYGENASE"/>
    <property type="match status" value="1"/>
</dbReference>
<feature type="domain" description="FAD-binding" evidence="7">
    <location>
        <begin position="15"/>
        <end position="370"/>
    </location>
</feature>
<dbReference type="PANTHER" id="PTHR13789:SF314">
    <property type="entry name" value="FAD-BINDING DOMAIN-CONTAINING PROTEIN"/>
    <property type="match status" value="1"/>
</dbReference>
<keyword evidence="9" id="KW-1185">Reference proteome</keyword>
<dbReference type="InterPro" id="IPR050493">
    <property type="entry name" value="FAD-dep_Monooxygenase_BioMet"/>
</dbReference>
<evidence type="ECO:0000256" key="1">
    <source>
        <dbReference type="ARBA" id="ARBA00007992"/>
    </source>
</evidence>
<keyword evidence="3" id="KW-0274">FAD</keyword>
<accession>A0AAJ0CUX2</accession>
<evidence type="ECO:0000313" key="9">
    <source>
        <dbReference type="Proteomes" id="UP001251528"/>
    </source>
</evidence>
<sequence>MSLLPALQREMGLNIIVVGAGIGGLCSAVALQQAGHNVKVFEKSEFNREVGAALLLAPNAERVLLSLGFDFQRARADEMNCWEVLDGVTLQALSKTDFSDSREKYGASLHSIHRADLHQELLHLASRPAGPESSGRLSLHLASRVVSAHWDGYVDLEDGTRHHADLVVAADGLHSVIRSVVTGDQRQDGMCATPSGMSAFRFLIPTDLLKNNPHFQSLRKIKGPGSTIFADTKHVTERHMVWYDCQQGQVQNFVGVRTTSEAGDHDLKALMRSEFEDFHPSLLQLIQVAPKVTDWPLYIYDPLPVWSKGKIILVGDAAHPMLPFGGQGANQAIEDAGALGALFAGVSSPSLVSERLKLFEDVRRLRASRVQILSKARLGKEKEVEAELMQYADPPGANVPTSIHERYEHDFAFDVLERCREVLA</sequence>
<dbReference type="InterPro" id="IPR002938">
    <property type="entry name" value="FAD-bd"/>
</dbReference>
<evidence type="ECO:0000256" key="6">
    <source>
        <dbReference type="SAM" id="Phobius"/>
    </source>
</evidence>
<evidence type="ECO:0000256" key="3">
    <source>
        <dbReference type="ARBA" id="ARBA00022827"/>
    </source>
</evidence>
<reference evidence="8" key="1">
    <citation type="submission" date="2023-06" db="EMBL/GenBank/DDBJ databases">
        <title>Conoideocrella luteorostrata (Hypocreales: Clavicipitaceae), a potential biocontrol fungus for elongate hemlock scale in United States Christmas tree production areas.</title>
        <authorList>
            <person name="Barrett H."/>
            <person name="Lovett B."/>
            <person name="Macias A.M."/>
            <person name="Stajich J.E."/>
            <person name="Kasson M.T."/>
        </authorList>
    </citation>
    <scope>NUCLEOTIDE SEQUENCE</scope>
    <source>
        <strain evidence="8">ARSEF 14590</strain>
    </source>
</reference>
<dbReference type="AlphaFoldDB" id="A0AAJ0CUX2"/>
<comment type="caution">
    <text evidence="8">The sequence shown here is derived from an EMBL/GenBank/DDBJ whole genome shotgun (WGS) entry which is preliminary data.</text>
</comment>
<proteinExistence type="inferred from homology"/>
<protein>
    <recommendedName>
        <fullName evidence="7">FAD-binding domain-containing protein</fullName>
    </recommendedName>
</protein>
<dbReference type="EMBL" id="JASWJB010000059">
    <property type="protein sequence ID" value="KAK2603665.1"/>
    <property type="molecule type" value="Genomic_DNA"/>
</dbReference>
<keyword evidence="6" id="KW-0472">Membrane</keyword>
<dbReference type="GO" id="GO:0071949">
    <property type="term" value="F:FAD binding"/>
    <property type="evidence" value="ECO:0007669"/>
    <property type="project" value="InterPro"/>
</dbReference>
<name>A0AAJ0CUX2_9HYPO</name>
<evidence type="ECO:0000256" key="4">
    <source>
        <dbReference type="ARBA" id="ARBA00023002"/>
    </source>
</evidence>
<keyword evidence="6" id="KW-1133">Transmembrane helix</keyword>
<evidence type="ECO:0000313" key="8">
    <source>
        <dbReference type="EMBL" id="KAK2603665.1"/>
    </source>
</evidence>
<gene>
    <name evidence="8" type="ORF">QQS21_004138</name>
</gene>
<organism evidence="8 9">
    <name type="scientific">Conoideocrella luteorostrata</name>
    <dbReference type="NCBI Taxonomy" id="1105319"/>
    <lineage>
        <taxon>Eukaryota</taxon>
        <taxon>Fungi</taxon>
        <taxon>Dikarya</taxon>
        <taxon>Ascomycota</taxon>
        <taxon>Pezizomycotina</taxon>
        <taxon>Sordariomycetes</taxon>
        <taxon>Hypocreomycetidae</taxon>
        <taxon>Hypocreales</taxon>
        <taxon>Clavicipitaceae</taxon>
        <taxon>Conoideocrella</taxon>
    </lineage>
</organism>
<evidence type="ECO:0000259" key="7">
    <source>
        <dbReference type="Pfam" id="PF01494"/>
    </source>
</evidence>
<dbReference type="Pfam" id="PF01494">
    <property type="entry name" value="FAD_binding_3"/>
    <property type="match status" value="1"/>
</dbReference>
<dbReference type="Proteomes" id="UP001251528">
    <property type="component" value="Unassembled WGS sequence"/>
</dbReference>
<dbReference type="PRINTS" id="PR00420">
    <property type="entry name" value="RNGMNOXGNASE"/>
</dbReference>
<feature type="transmembrane region" description="Helical" evidence="6">
    <location>
        <begin position="12"/>
        <end position="31"/>
    </location>
</feature>
<comment type="similarity">
    <text evidence="1">Belongs to the paxM FAD-dependent monooxygenase family.</text>
</comment>
<evidence type="ECO:0000256" key="5">
    <source>
        <dbReference type="ARBA" id="ARBA00023033"/>
    </source>
</evidence>
<keyword evidence="6" id="KW-0812">Transmembrane</keyword>
<keyword evidence="5" id="KW-0503">Monooxygenase</keyword>
<dbReference type="SUPFAM" id="SSF54373">
    <property type="entry name" value="FAD-linked reductases, C-terminal domain"/>
    <property type="match status" value="1"/>
</dbReference>
<dbReference type="SUPFAM" id="SSF51905">
    <property type="entry name" value="FAD/NAD(P)-binding domain"/>
    <property type="match status" value="1"/>
</dbReference>
<dbReference type="Gene3D" id="3.50.50.60">
    <property type="entry name" value="FAD/NAD(P)-binding domain"/>
    <property type="match status" value="1"/>
</dbReference>
<evidence type="ECO:0000256" key="2">
    <source>
        <dbReference type="ARBA" id="ARBA00022630"/>
    </source>
</evidence>
<dbReference type="InterPro" id="IPR036188">
    <property type="entry name" value="FAD/NAD-bd_sf"/>
</dbReference>
<dbReference type="GO" id="GO:0004497">
    <property type="term" value="F:monooxygenase activity"/>
    <property type="evidence" value="ECO:0007669"/>
    <property type="project" value="UniProtKB-KW"/>
</dbReference>